<keyword evidence="2" id="KW-1185">Reference proteome</keyword>
<comment type="caution">
    <text evidence="1">The sequence shown here is derived from an EMBL/GenBank/DDBJ whole genome shotgun (WGS) entry which is preliminary data.</text>
</comment>
<protein>
    <submittedName>
        <fullName evidence="1">Uncharacterized protein</fullName>
    </submittedName>
</protein>
<name>A0A8J2H7B6_COTCN</name>
<reference evidence="1" key="1">
    <citation type="submission" date="2021-04" db="EMBL/GenBank/DDBJ databases">
        <authorList>
            <person name="Chebbi M.A.C M."/>
        </authorList>
    </citation>
    <scope>NUCLEOTIDE SEQUENCE</scope>
</reference>
<evidence type="ECO:0000313" key="1">
    <source>
        <dbReference type="EMBL" id="CAG5078630.1"/>
    </source>
</evidence>
<gene>
    <name evidence="1" type="ORF">HICCMSTLAB_LOCUS2795</name>
</gene>
<organism evidence="1 2">
    <name type="scientific">Cotesia congregata</name>
    <name type="common">Parasitoid wasp</name>
    <name type="synonym">Apanteles congregatus</name>
    <dbReference type="NCBI Taxonomy" id="51543"/>
    <lineage>
        <taxon>Eukaryota</taxon>
        <taxon>Metazoa</taxon>
        <taxon>Ecdysozoa</taxon>
        <taxon>Arthropoda</taxon>
        <taxon>Hexapoda</taxon>
        <taxon>Insecta</taxon>
        <taxon>Pterygota</taxon>
        <taxon>Neoptera</taxon>
        <taxon>Endopterygota</taxon>
        <taxon>Hymenoptera</taxon>
        <taxon>Apocrita</taxon>
        <taxon>Ichneumonoidea</taxon>
        <taxon>Braconidae</taxon>
        <taxon>Microgastrinae</taxon>
        <taxon>Cotesia</taxon>
    </lineage>
</organism>
<evidence type="ECO:0000313" key="2">
    <source>
        <dbReference type="Proteomes" id="UP000786811"/>
    </source>
</evidence>
<dbReference type="EMBL" id="CAJNRD030001117">
    <property type="protein sequence ID" value="CAG5078630.1"/>
    <property type="molecule type" value="Genomic_DNA"/>
</dbReference>
<sequence>MYSLGGLLKLTIISMSVILYLPVPSRLRLRVFLPDGKTGTGVYREIAQYSSPWSFRPVAASSEQQPATTRFTISPVIVNCVFLSRCDNFFI</sequence>
<dbReference type="Proteomes" id="UP000786811">
    <property type="component" value="Unassembled WGS sequence"/>
</dbReference>
<proteinExistence type="predicted"/>
<accession>A0A8J2H7B6</accession>
<dbReference type="AlphaFoldDB" id="A0A8J2H7B6"/>